<evidence type="ECO:0000313" key="3">
    <source>
        <dbReference type="Proteomes" id="UP000237000"/>
    </source>
</evidence>
<dbReference type="EMBL" id="JXTC01000362">
    <property type="protein sequence ID" value="PON60732.1"/>
    <property type="molecule type" value="Genomic_DNA"/>
</dbReference>
<feature type="region of interest" description="Disordered" evidence="1">
    <location>
        <begin position="1"/>
        <end position="24"/>
    </location>
</feature>
<dbReference type="Proteomes" id="UP000237000">
    <property type="component" value="Unassembled WGS sequence"/>
</dbReference>
<evidence type="ECO:0000256" key="1">
    <source>
        <dbReference type="SAM" id="MobiDB-lite"/>
    </source>
</evidence>
<dbReference type="PANTHER" id="PTHR34780">
    <property type="entry name" value="OS08G0427800 PROTEIN"/>
    <property type="match status" value="1"/>
</dbReference>
<dbReference type="AlphaFoldDB" id="A0A2P5CI43"/>
<reference evidence="3" key="1">
    <citation type="submission" date="2016-06" db="EMBL/GenBank/DDBJ databases">
        <title>Parallel loss of symbiosis genes in relatives of nitrogen-fixing non-legume Parasponia.</title>
        <authorList>
            <person name="Van Velzen R."/>
            <person name="Holmer R."/>
            <person name="Bu F."/>
            <person name="Rutten L."/>
            <person name="Van Zeijl A."/>
            <person name="Liu W."/>
            <person name="Santuari L."/>
            <person name="Cao Q."/>
            <person name="Sharma T."/>
            <person name="Shen D."/>
            <person name="Roswanjaya Y."/>
            <person name="Wardhani T."/>
            <person name="Kalhor M.S."/>
            <person name="Jansen J."/>
            <person name="Van den Hoogen J."/>
            <person name="Gungor B."/>
            <person name="Hartog M."/>
            <person name="Hontelez J."/>
            <person name="Verver J."/>
            <person name="Yang W.-C."/>
            <person name="Schijlen E."/>
            <person name="Repin R."/>
            <person name="Schilthuizen M."/>
            <person name="Schranz E."/>
            <person name="Heidstra R."/>
            <person name="Miyata K."/>
            <person name="Fedorova E."/>
            <person name="Kohlen W."/>
            <person name="Bisseling T."/>
            <person name="Smit S."/>
            <person name="Geurts R."/>
        </authorList>
    </citation>
    <scope>NUCLEOTIDE SEQUENCE [LARGE SCALE GENOMIC DNA]</scope>
    <source>
        <strain evidence="3">cv. RG33-2</strain>
    </source>
</reference>
<dbReference type="OrthoDB" id="1879501at2759"/>
<feature type="region of interest" description="Disordered" evidence="1">
    <location>
        <begin position="51"/>
        <end position="73"/>
    </location>
</feature>
<dbReference type="InParanoid" id="A0A2P5CI43"/>
<name>A0A2P5CI43_TREOI</name>
<comment type="caution">
    <text evidence="2">The sequence shown here is derived from an EMBL/GenBank/DDBJ whole genome shotgun (WGS) entry which is preliminary data.</text>
</comment>
<dbReference type="PANTHER" id="PTHR34780:SF5">
    <property type="entry name" value="OS02G0733900 PROTEIN"/>
    <property type="match status" value="1"/>
</dbReference>
<keyword evidence="3" id="KW-1185">Reference proteome</keyword>
<proteinExistence type="predicted"/>
<evidence type="ECO:0000313" key="2">
    <source>
        <dbReference type="EMBL" id="PON60732.1"/>
    </source>
</evidence>
<organism evidence="2 3">
    <name type="scientific">Trema orientale</name>
    <name type="common">Charcoal tree</name>
    <name type="synonym">Celtis orientalis</name>
    <dbReference type="NCBI Taxonomy" id="63057"/>
    <lineage>
        <taxon>Eukaryota</taxon>
        <taxon>Viridiplantae</taxon>
        <taxon>Streptophyta</taxon>
        <taxon>Embryophyta</taxon>
        <taxon>Tracheophyta</taxon>
        <taxon>Spermatophyta</taxon>
        <taxon>Magnoliopsida</taxon>
        <taxon>eudicotyledons</taxon>
        <taxon>Gunneridae</taxon>
        <taxon>Pentapetalae</taxon>
        <taxon>rosids</taxon>
        <taxon>fabids</taxon>
        <taxon>Rosales</taxon>
        <taxon>Cannabaceae</taxon>
        <taxon>Trema</taxon>
    </lineage>
</organism>
<gene>
    <name evidence="2" type="ORF">TorRG33x02_284190</name>
</gene>
<protein>
    <submittedName>
        <fullName evidence="2">Uncharacterized protein</fullName>
    </submittedName>
</protein>
<sequence>MEYNNNEGERWEQQSGSPVHSQVRKIKEEYSEKIVDWLPGKPERRPVLREITRQLSRSPLGASQSRRPISVGD</sequence>
<accession>A0A2P5CI43</accession>
<feature type="compositionally biased region" description="Polar residues" evidence="1">
    <location>
        <begin position="53"/>
        <end position="67"/>
    </location>
</feature>